<feature type="region of interest" description="Disordered" evidence="1">
    <location>
        <begin position="42"/>
        <end position="71"/>
    </location>
</feature>
<evidence type="ECO:0000313" key="5">
    <source>
        <dbReference type="Proteomes" id="UP000051248"/>
    </source>
</evidence>
<keyword evidence="5" id="KW-1185">Reference proteome</keyword>
<gene>
    <name evidence="4" type="ORF">FD03_GL001247</name>
</gene>
<evidence type="ECO:0000259" key="3">
    <source>
        <dbReference type="Pfam" id="PF13240"/>
    </source>
</evidence>
<dbReference type="EMBL" id="AZDZ01000019">
    <property type="protein sequence ID" value="KRK78889.1"/>
    <property type="molecule type" value="Genomic_DNA"/>
</dbReference>
<dbReference type="STRING" id="1423775.FD03_GL001247"/>
<keyword evidence="2" id="KW-0812">Transmembrane</keyword>
<dbReference type="Pfam" id="PF13240">
    <property type="entry name" value="Zn_Ribbon_1"/>
    <property type="match status" value="1"/>
</dbReference>
<keyword evidence="2" id="KW-0472">Membrane</keyword>
<dbReference type="Proteomes" id="UP000051248">
    <property type="component" value="Unassembled WGS sequence"/>
</dbReference>
<evidence type="ECO:0000256" key="2">
    <source>
        <dbReference type="SAM" id="Phobius"/>
    </source>
</evidence>
<accession>A0A0R1KDD6</accession>
<feature type="transmembrane region" description="Helical" evidence="2">
    <location>
        <begin position="77"/>
        <end position="98"/>
    </location>
</feature>
<name>A0A0R1KDD6_9LACO</name>
<dbReference type="OrthoDB" id="2168731at2"/>
<evidence type="ECO:0000313" key="4">
    <source>
        <dbReference type="EMBL" id="KRK78889.1"/>
    </source>
</evidence>
<dbReference type="PANTHER" id="PTHR40038:SF1">
    <property type="entry name" value="MEMBRANE-ASSOCIATED PROTEIN TCAA"/>
    <property type="match status" value="1"/>
</dbReference>
<organism evidence="4 5">
    <name type="scientific">Companilactobacillus nodensis DSM 19682 = JCM 14932 = NBRC 107160</name>
    <dbReference type="NCBI Taxonomy" id="1423775"/>
    <lineage>
        <taxon>Bacteria</taxon>
        <taxon>Bacillati</taxon>
        <taxon>Bacillota</taxon>
        <taxon>Bacilli</taxon>
        <taxon>Lactobacillales</taxon>
        <taxon>Lactobacillaceae</taxon>
        <taxon>Companilactobacillus</taxon>
    </lineage>
</organism>
<dbReference type="InterPro" id="IPR026870">
    <property type="entry name" value="Zinc_ribbon_dom"/>
</dbReference>
<feature type="region of interest" description="Disordered" evidence="1">
    <location>
        <begin position="268"/>
        <end position="315"/>
    </location>
</feature>
<dbReference type="CDD" id="cd00350">
    <property type="entry name" value="rubredoxin_like"/>
    <property type="match status" value="1"/>
</dbReference>
<reference evidence="4 5" key="1">
    <citation type="journal article" date="2015" name="Genome Announc.">
        <title>Expanding the biotechnology potential of lactobacilli through comparative genomics of 213 strains and associated genera.</title>
        <authorList>
            <person name="Sun Z."/>
            <person name="Harris H.M."/>
            <person name="McCann A."/>
            <person name="Guo C."/>
            <person name="Argimon S."/>
            <person name="Zhang W."/>
            <person name="Yang X."/>
            <person name="Jeffery I.B."/>
            <person name="Cooney J.C."/>
            <person name="Kagawa T.F."/>
            <person name="Liu W."/>
            <person name="Song Y."/>
            <person name="Salvetti E."/>
            <person name="Wrobel A."/>
            <person name="Rasinkangas P."/>
            <person name="Parkhill J."/>
            <person name="Rea M.C."/>
            <person name="O'Sullivan O."/>
            <person name="Ritari J."/>
            <person name="Douillard F.P."/>
            <person name="Paul Ross R."/>
            <person name="Yang R."/>
            <person name="Briner A.E."/>
            <person name="Felis G.E."/>
            <person name="de Vos W.M."/>
            <person name="Barrangou R."/>
            <person name="Klaenhammer T.R."/>
            <person name="Caufield P.W."/>
            <person name="Cui Y."/>
            <person name="Zhang H."/>
            <person name="O'Toole P.W."/>
        </authorList>
    </citation>
    <scope>NUCLEOTIDE SEQUENCE [LARGE SCALE GENOMIC DNA]</scope>
    <source>
        <strain evidence="4 5">DSM 19682</strain>
    </source>
</reference>
<dbReference type="eggNOG" id="COG4640">
    <property type="taxonomic scope" value="Bacteria"/>
</dbReference>
<dbReference type="PATRIC" id="fig|1423775.4.peg.1278"/>
<proteinExistence type="predicted"/>
<feature type="domain" description="Zinc-ribbon" evidence="3">
    <location>
        <begin position="6"/>
        <end position="26"/>
    </location>
</feature>
<feature type="compositionally biased region" description="Acidic residues" evidence="1">
    <location>
        <begin position="272"/>
        <end position="299"/>
    </location>
</feature>
<protein>
    <recommendedName>
        <fullName evidence="3">Zinc-ribbon domain-containing protein</fullName>
    </recommendedName>
</protein>
<feature type="compositionally biased region" description="Polar residues" evidence="1">
    <location>
        <begin position="55"/>
        <end position="68"/>
    </location>
</feature>
<sequence length="380" mass="42393">MGKLDYCPNCGHKIEPTDEFCPNCGFNIKKFVAEDEVTEEKKAPVQTVQKPVENKNVSQPQPENTSNPAPKKKNSTVWWIIGIAVILLGGYLFGNWYYGENRQVQNLQDEVTSGKTGEMKMALVDEDGNALSAKKIGALKRLYVKDSSAIQEVRDQINSSHSDGNFVVKETGKQLGIFKKYKVQVRNQELSIETNIDNPTFTVDDEDVAARADGDEYKLSEMTPGVYDITVKSRNKSDQEKSKQVMIAIDDDDSEVTMNVTKIKKTTVKEDTDTDSDEDSDEPYDSDDHDESTDNDTDDSSNSSDSLVGDYTGDPDLSLYSDGTYDLGDKSGTYDIVNRSGDHVQIRYNQNGGGSVTESYSFDGTELHSSKYDTSWYKYN</sequence>
<keyword evidence="2" id="KW-1133">Transmembrane helix</keyword>
<dbReference type="PANTHER" id="PTHR40038">
    <property type="entry name" value="MEMBRANE-ASSOCIATED PROTEIN TCAA"/>
    <property type="match status" value="1"/>
</dbReference>
<evidence type="ECO:0000256" key="1">
    <source>
        <dbReference type="SAM" id="MobiDB-lite"/>
    </source>
</evidence>
<dbReference type="RefSeq" id="WP_025024657.1">
    <property type="nucleotide sequence ID" value="NZ_AZDZ01000019.1"/>
</dbReference>
<dbReference type="AlphaFoldDB" id="A0A0R1KDD6"/>
<comment type="caution">
    <text evidence="4">The sequence shown here is derived from an EMBL/GenBank/DDBJ whole genome shotgun (WGS) entry which is preliminary data.</text>
</comment>